<keyword evidence="3" id="KW-1185">Reference proteome</keyword>
<evidence type="ECO:0000313" key="2">
    <source>
        <dbReference type="EMBL" id="GLV60323.1"/>
    </source>
</evidence>
<comment type="caution">
    <text evidence="2">The sequence shown here is derived from an EMBL/GenBank/DDBJ whole genome shotgun (WGS) entry which is preliminary data.</text>
</comment>
<accession>A0ABQ6G1E4</accession>
<sequence length="107" mass="11927">MSESQDFSHSQSQKQTSSHKVGIKDAVYTCPVCNEQILVIDGDTLSYRNSHVSATQDNKGITTLTMQHPQSHIQSKSYNPGEIIRPNRPPFFVVDSMSIETLDSTDN</sequence>
<dbReference type="RefSeq" id="WP_338257361.1">
    <property type="nucleotide sequence ID" value="NZ_BSRI01000002.1"/>
</dbReference>
<organism evidence="2 3">
    <name type="scientific">Dictyobacter halimunensis</name>
    <dbReference type="NCBI Taxonomy" id="3026934"/>
    <lineage>
        <taxon>Bacteria</taxon>
        <taxon>Bacillati</taxon>
        <taxon>Chloroflexota</taxon>
        <taxon>Ktedonobacteria</taxon>
        <taxon>Ktedonobacterales</taxon>
        <taxon>Dictyobacteraceae</taxon>
        <taxon>Dictyobacter</taxon>
    </lineage>
</organism>
<gene>
    <name evidence="2" type="ORF">KDH_71430</name>
</gene>
<protein>
    <submittedName>
        <fullName evidence="2">Uncharacterized protein</fullName>
    </submittedName>
</protein>
<evidence type="ECO:0000313" key="3">
    <source>
        <dbReference type="Proteomes" id="UP001344906"/>
    </source>
</evidence>
<reference evidence="2 3" key="1">
    <citation type="submission" date="2023-02" db="EMBL/GenBank/DDBJ databases">
        <title>Dictyobacter halimunensis sp. nov., a new member of the class Ktedonobacteria from forest soil in a geothermal area.</title>
        <authorList>
            <person name="Rachmania M.K."/>
            <person name="Ningsih F."/>
            <person name="Sakai Y."/>
            <person name="Yabe S."/>
            <person name="Yokota A."/>
            <person name="Sjamsuridzal W."/>
        </authorList>
    </citation>
    <scope>NUCLEOTIDE SEQUENCE [LARGE SCALE GENOMIC DNA]</scope>
    <source>
        <strain evidence="2 3">S3.2.2.5</strain>
    </source>
</reference>
<dbReference type="Proteomes" id="UP001344906">
    <property type="component" value="Unassembled WGS sequence"/>
</dbReference>
<feature type="compositionally biased region" description="Low complexity" evidence="1">
    <location>
        <begin position="8"/>
        <end position="20"/>
    </location>
</feature>
<feature type="region of interest" description="Disordered" evidence="1">
    <location>
        <begin position="1"/>
        <end position="21"/>
    </location>
</feature>
<dbReference type="EMBL" id="BSRI01000002">
    <property type="protein sequence ID" value="GLV60323.1"/>
    <property type="molecule type" value="Genomic_DNA"/>
</dbReference>
<evidence type="ECO:0000256" key="1">
    <source>
        <dbReference type="SAM" id="MobiDB-lite"/>
    </source>
</evidence>
<proteinExistence type="predicted"/>
<name>A0ABQ6G1E4_9CHLR</name>